<gene>
    <name evidence="7" type="ORF">PBIL07802_LOCUS33483</name>
</gene>
<feature type="domain" description="RNA-polymerase II-associated protein 3-like C-terminal" evidence="6">
    <location>
        <begin position="223"/>
        <end position="306"/>
    </location>
</feature>
<accession>A0A7S3GMP7</accession>
<name>A0A7S3GMP7_9EUKA</name>
<dbReference type="GO" id="GO:0005739">
    <property type="term" value="C:mitochondrion"/>
    <property type="evidence" value="ECO:0007669"/>
    <property type="project" value="TreeGrafter"/>
</dbReference>
<dbReference type="InterPro" id="IPR011990">
    <property type="entry name" value="TPR-like_helical_dom_sf"/>
</dbReference>
<keyword evidence="4" id="KW-0802">TPR repeat</keyword>
<dbReference type="AlphaFoldDB" id="A0A7S3GMP7"/>
<dbReference type="InterPro" id="IPR025986">
    <property type="entry name" value="RPAP3-like_C"/>
</dbReference>
<dbReference type="PANTHER" id="PTHR45984">
    <property type="entry name" value="RNA (RNA) POLYMERASE II ASSOCIATED PROTEIN HOMOLOG"/>
    <property type="match status" value="1"/>
</dbReference>
<dbReference type="GO" id="GO:0031072">
    <property type="term" value="F:heat shock protein binding"/>
    <property type="evidence" value="ECO:0007669"/>
    <property type="project" value="TreeGrafter"/>
</dbReference>
<evidence type="ECO:0000256" key="5">
    <source>
        <dbReference type="SAM" id="MobiDB-lite"/>
    </source>
</evidence>
<reference evidence="7" key="1">
    <citation type="submission" date="2021-01" db="EMBL/GenBank/DDBJ databases">
        <authorList>
            <person name="Corre E."/>
            <person name="Pelletier E."/>
            <person name="Niang G."/>
            <person name="Scheremetjew M."/>
            <person name="Finn R."/>
            <person name="Kale V."/>
            <person name="Holt S."/>
            <person name="Cochrane G."/>
            <person name="Meng A."/>
            <person name="Brown T."/>
            <person name="Cohen L."/>
        </authorList>
    </citation>
    <scope>NUCLEOTIDE SEQUENCE</scope>
    <source>
        <strain evidence="7">NIES-2562</strain>
    </source>
</reference>
<dbReference type="PANTHER" id="PTHR45984:SF1">
    <property type="entry name" value="SPAG1 AXONEMAL DYNEIN ASSEMBLY FACTOR"/>
    <property type="match status" value="1"/>
</dbReference>
<proteinExistence type="predicted"/>
<dbReference type="InterPro" id="IPR019734">
    <property type="entry name" value="TPR_rpt"/>
</dbReference>
<keyword evidence="3" id="KW-0677">Repeat</keyword>
<evidence type="ECO:0000256" key="4">
    <source>
        <dbReference type="ARBA" id="ARBA00022803"/>
    </source>
</evidence>
<sequence length="349" mass="39006">MEHEAMKLKEEGNVHFKKSSFSDAVRFFSKAIEMCEMASFYSNRCLAYQKMGMFEEALADADKALSMLRDEKDTTSAVLVKALYRKASALKELGRYGECEQYVDEGLVLEKSNGTLINLKKDLARITAATHEEKVQEVKAQPQKVEAEVKKEPTKKVEEKVSEEKPVTPEEHTTPSKGAAPKVVESQKVEDASSASNASAKKKGTGSVGARAFTSRTKVPKAAPKSGYEFEKEWKNLKKDSEKFAQYMKMTPPSKYATLLKDKVTEEMMTSMMEALSLHFDGTIQEQSDRLDVLISLSKADTTRMFSRFSLMPMNQQGFLNDIILASSEVEELGEKVLGVAEAFEFGFE</sequence>
<feature type="region of interest" description="Disordered" evidence="5">
    <location>
        <begin position="137"/>
        <end position="225"/>
    </location>
</feature>
<dbReference type="EMBL" id="HBIB01050772">
    <property type="protein sequence ID" value="CAE0271127.1"/>
    <property type="molecule type" value="Transcribed_RNA"/>
</dbReference>
<dbReference type="GO" id="GO:0005829">
    <property type="term" value="C:cytosol"/>
    <property type="evidence" value="ECO:0007669"/>
    <property type="project" value="TreeGrafter"/>
</dbReference>
<feature type="compositionally biased region" description="Basic and acidic residues" evidence="5">
    <location>
        <begin position="145"/>
        <end position="174"/>
    </location>
</feature>
<protein>
    <recommendedName>
        <fullName evidence="6">RNA-polymerase II-associated protein 3-like C-terminal domain-containing protein</fullName>
    </recommendedName>
</protein>
<dbReference type="Gene3D" id="1.25.40.10">
    <property type="entry name" value="Tetratricopeptide repeat domain"/>
    <property type="match status" value="1"/>
</dbReference>
<evidence type="ECO:0000259" key="6">
    <source>
        <dbReference type="Pfam" id="PF13877"/>
    </source>
</evidence>
<dbReference type="SMART" id="SM00028">
    <property type="entry name" value="TPR"/>
    <property type="match status" value="3"/>
</dbReference>
<dbReference type="InterPro" id="IPR051982">
    <property type="entry name" value="CiliaryAsmbly_MitoImport"/>
</dbReference>
<dbReference type="GO" id="GO:0006626">
    <property type="term" value="P:protein targeting to mitochondrion"/>
    <property type="evidence" value="ECO:0007669"/>
    <property type="project" value="TreeGrafter"/>
</dbReference>
<comment type="subcellular location">
    <subcellularLocation>
        <location evidence="1">Cytoplasm</location>
    </subcellularLocation>
</comment>
<dbReference type="SUPFAM" id="SSF48452">
    <property type="entry name" value="TPR-like"/>
    <property type="match status" value="1"/>
</dbReference>
<evidence type="ECO:0000313" key="7">
    <source>
        <dbReference type="EMBL" id="CAE0271127.1"/>
    </source>
</evidence>
<dbReference type="Pfam" id="PF13877">
    <property type="entry name" value="RPAP3_C"/>
    <property type="match status" value="1"/>
</dbReference>
<keyword evidence="2" id="KW-0963">Cytoplasm</keyword>
<evidence type="ECO:0000256" key="2">
    <source>
        <dbReference type="ARBA" id="ARBA00022490"/>
    </source>
</evidence>
<evidence type="ECO:0000256" key="1">
    <source>
        <dbReference type="ARBA" id="ARBA00004496"/>
    </source>
</evidence>
<organism evidence="7">
    <name type="scientific">Palpitomonas bilix</name>
    <dbReference type="NCBI Taxonomy" id="652834"/>
    <lineage>
        <taxon>Eukaryota</taxon>
        <taxon>Eukaryota incertae sedis</taxon>
    </lineage>
</organism>
<evidence type="ECO:0000256" key="3">
    <source>
        <dbReference type="ARBA" id="ARBA00022737"/>
    </source>
</evidence>
<dbReference type="Pfam" id="PF13181">
    <property type="entry name" value="TPR_8"/>
    <property type="match status" value="1"/>
</dbReference>